<dbReference type="PROSITE" id="PS50977">
    <property type="entry name" value="HTH_TETR_2"/>
    <property type="match status" value="1"/>
</dbReference>
<proteinExistence type="predicted"/>
<dbReference type="InterPro" id="IPR009057">
    <property type="entry name" value="Homeodomain-like_sf"/>
</dbReference>
<dbReference type="Gene3D" id="1.10.357.10">
    <property type="entry name" value="Tetracycline Repressor, domain 2"/>
    <property type="match status" value="1"/>
</dbReference>
<dbReference type="RefSeq" id="WP_235721538.1">
    <property type="nucleotide sequence ID" value="NZ_JAPKFM010000011.1"/>
</dbReference>
<comment type="caution">
    <text evidence="6">The sequence shown here is derived from an EMBL/GenBank/DDBJ whole genome shotgun (WGS) entry which is preliminary data.</text>
</comment>
<dbReference type="AlphaFoldDB" id="A0A9X3D4M8"/>
<dbReference type="Proteomes" id="UP001143347">
    <property type="component" value="Unassembled WGS sequence"/>
</dbReference>
<dbReference type="PRINTS" id="PR00455">
    <property type="entry name" value="HTHTETR"/>
</dbReference>
<keyword evidence="1" id="KW-0805">Transcription regulation</keyword>
<keyword evidence="3" id="KW-0804">Transcription</keyword>
<dbReference type="SUPFAM" id="SSF46689">
    <property type="entry name" value="Homeodomain-like"/>
    <property type="match status" value="1"/>
</dbReference>
<evidence type="ECO:0000256" key="1">
    <source>
        <dbReference type="ARBA" id="ARBA00023015"/>
    </source>
</evidence>
<keyword evidence="2 4" id="KW-0238">DNA-binding</keyword>
<gene>
    <name evidence="6" type="ORF">OSB52_12515</name>
</gene>
<name>A0A9X3D4M8_9ACTN</name>
<dbReference type="EMBL" id="JAPKFM010000011">
    <property type="protein sequence ID" value="MCX2964913.1"/>
    <property type="molecule type" value="Genomic_DNA"/>
</dbReference>
<evidence type="ECO:0000259" key="5">
    <source>
        <dbReference type="PROSITE" id="PS50977"/>
    </source>
</evidence>
<evidence type="ECO:0000256" key="3">
    <source>
        <dbReference type="ARBA" id="ARBA00023163"/>
    </source>
</evidence>
<dbReference type="PANTHER" id="PTHR30055">
    <property type="entry name" value="HTH-TYPE TRANSCRIPTIONAL REGULATOR RUTR"/>
    <property type="match status" value="1"/>
</dbReference>
<protein>
    <submittedName>
        <fullName evidence="6">Helix-turn-helix domain containing protein</fullName>
    </submittedName>
</protein>
<feature type="DNA-binding region" description="H-T-H motif" evidence="4">
    <location>
        <begin position="40"/>
        <end position="59"/>
    </location>
</feature>
<dbReference type="GO" id="GO:0000976">
    <property type="term" value="F:transcription cis-regulatory region binding"/>
    <property type="evidence" value="ECO:0007669"/>
    <property type="project" value="TreeGrafter"/>
</dbReference>
<organism evidence="6 7">
    <name type="scientific">Gordonia aquimaris</name>
    <dbReference type="NCBI Taxonomy" id="2984863"/>
    <lineage>
        <taxon>Bacteria</taxon>
        <taxon>Bacillati</taxon>
        <taxon>Actinomycetota</taxon>
        <taxon>Actinomycetes</taxon>
        <taxon>Mycobacteriales</taxon>
        <taxon>Gordoniaceae</taxon>
        <taxon>Gordonia</taxon>
    </lineage>
</organism>
<feature type="domain" description="HTH tetR-type" evidence="5">
    <location>
        <begin position="17"/>
        <end position="77"/>
    </location>
</feature>
<reference evidence="6" key="1">
    <citation type="submission" date="2022-10" db="EMBL/GenBank/DDBJ databases">
        <title>WGS of marine actinomycetes from Thailand.</title>
        <authorList>
            <person name="Thawai C."/>
        </authorList>
    </citation>
    <scope>NUCLEOTIDE SEQUENCE</scope>
    <source>
        <strain evidence="6">SW21</strain>
    </source>
</reference>
<sequence>MTTLSPQSGGRRARNMRDKQDRIFRAAAELFAERGFEDVSTGQVSERADVAIGTVFRYASSKGELLLMVLNDMLRTALEAGAERGAVESETAEAVTQMVLPIVEYAHRHPTNGLAYQRELLFGSSDDMYRAEGLDLILRLQDRIARRMIDDARQRGLSPDPQLAALAANMVFGVTHLAIARPSTRTHTDRDPIEDIRAQAGVAVEGFFARLTFEDR</sequence>
<evidence type="ECO:0000313" key="6">
    <source>
        <dbReference type="EMBL" id="MCX2964913.1"/>
    </source>
</evidence>
<evidence type="ECO:0000256" key="4">
    <source>
        <dbReference type="PROSITE-ProRule" id="PRU00335"/>
    </source>
</evidence>
<dbReference type="PANTHER" id="PTHR30055:SF234">
    <property type="entry name" value="HTH-TYPE TRANSCRIPTIONAL REGULATOR BETI"/>
    <property type="match status" value="1"/>
</dbReference>
<dbReference type="Pfam" id="PF00440">
    <property type="entry name" value="TetR_N"/>
    <property type="match status" value="1"/>
</dbReference>
<evidence type="ECO:0000313" key="7">
    <source>
        <dbReference type="Proteomes" id="UP001143347"/>
    </source>
</evidence>
<evidence type="ECO:0000256" key="2">
    <source>
        <dbReference type="ARBA" id="ARBA00023125"/>
    </source>
</evidence>
<dbReference type="InterPro" id="IPR050109">
    <property type="entry name" value="HTH-type_TetR-like_transc_reg"/>
</dbReference>
<accession>A0A9X3D4M8</accession>
<dbReference type="InterPro" id="IPR001647">
    <property type="entry name" value="HTH_TetR"/>
</dbReference>
<dbReference type="GO" id="GO:0003700">
    <property type="term" value="F:DNA-binding transcription factor activity"/>
    <property type="evidence" value="ECO:0007669"/>
    <property type="project" value="TreeGrafter"/>
</dbReference>
<keyword evidence="7" id="KW-1185">Reference proteome</keyword>